<accession>A0A9X1SDN7</accession>
<dbReference type="Proteomes" id="UP001139158">
    <property type="component" value="Unassembled WGS sequence"/>
</dbReference>
<proteinExistence type="predicted"/>
<dbReference type="AlphaFoldDB" id="A0A9X1SDN7"/>
<comment type="caution">
    <text evidence="1">The sequence shown here is derived from an EMBL/GenBank/DDBJ whole genome shotgun (WGS) entry which is preliminary data.</text>
</comment>
<protein>
    <submittedName>
        <fullName evidence="1">Uncharacterized protein</fullName>
    </submittedName>
</protein>
<reference evidence="1" key="1">
    <citation type="submission" date="2021-10" db="EMBL/GenBank/DDBJ databases">
        <title>Novel species in genus Arthrobacter.</title>
        <authorList>
            <person name="Liu Y."/>
        </authorList>
    </citation>
    <scope>NUCLEOTIDE SEQUENCE</scope>
    <source>
        <strain evidence="1">Zg-Y453</strain>
    </source>
</reference>
<organism evidence="1 2">
    <name type="scientific">Arthrobacter caoxuetaonis</name>
    <dbReference type="NCBI Taxonomy" id="2886935"/>
    <lineage>
        <taxon>Bacteria</taxon>
        <taxon>Bacillati</taxon>
        <taxon>Actinomycetota</taxon>
        <taxon>Actinomycetes</taxon>
        <taxon>Micrococcales</taxon>
        <taxon>Micrococcaceae</taxon>
        <taxon>Arthrobacter</taxon>
    </lineage>
</organism>
<evidence type="ECO:0000313" key="2">
    <source>
        <dbReference type="Proteomes" id="UP001139158"/>
    </source>
</evidence>
<keyword evidence="2" id="KW-1185">Reference proteome</keyword>
<name>A0A9X1SDN7_9MICC</name>
<dbReference type="RefSeq" id="WP_227897355.1">
    <property type="nucleotide sequence ID" value="NZ_CP099467.1"/>
</dbReference>
<dbReference type="EMBL" id="JAJFZV010000018">
    <property type="protein sequence ID" value="MCC3299368.1"/>
    <property type="molecule type" value="Genomic_DNA"/>
</dbReference>
<gene>
    <name evidence="1" type="ORF">LJ757_16370</name>
</gene>
<sequence>MTIIDLSTSGDLREFTLEVSAHADISRGNLDPRPTLIQARAARTPDGYTSADTRVLSEEFTWTTILSFTDDLAAVPAARPGEEFPGTLARYGQELIDRTIRIISL</sequence>
<evidence type="ECO:0000313" key="1">
    <source>
        <dbReference type="EMBL" id="MCC3299368.1"/>
    </source>
</evidence>